<accession>A0A2A6CVN9</accession>
<evidence type="ECO:0000313" key="2">
    <source>
        <dbReference type="Proteomes" id="UP000005239"/>
    </source>
</evidence>
<proteinExistence type="predicted"/>
<organism evidence="1 2">
    <name type="scientific">Pristionchus pacificus</name>
    <name type="common">Parasitic nematode worm</name>
    <dbReference type="NCBI Taxonomy" id="54126"/>
    <lineage>
        <taxon>Eukaryota</taxon>
        <taxon>Metazoa</taxon>
        <taxon>Ecdysozoa</taxon>
        <taxon>Nematoda</taxon>
        <taxon>Chromadorea</taxon>
        <taxon>Rhabditida</taxon>
        <taxon>Rhabditina</taxon>
        <taxon>Diplogasteromorpha</taxon>
        <taxon>Diplogasteroidea</taxon>
        <taxon>Neodiplogasteridae</taxon>
        <taxon>Pristionchus</taxon>
    </lineage>
</organism>
<dbReference type="InterPro" id="IPR053220">
    <property type="entry name" value="Nematode_rcpt-like_serp_H"/>
</dbReference>
<evidence type="ECO:0000313" key="1">
    <source>
        <dbReference type="EnsemblMetazoa" id="PPA36327.1"/>
    </source>
</evidence>
<dbReference type="AlphaFoldDB" id="A0A2A6CVN9"/>
<keyword evidence="2" id="KW-1185">Reference proteome</keyword>
<name>A0A2A6CVN9_PRIPA</name>
<protein>
    <submittedName>
        <fullName evidence="1">Uncharacterized protein</fullName>
    </submittedName>
</protein>
<sequence length="311" mass="35953">MTTNIYLCNNVTEHCWYDHVSYCLHPKRTLVAFTIIRHTMTFIRRYNLEVSDSFVQQPARFSTMHLDVDGHYNSMDRRSRLPLSTDVHIIVPLGSRFKFSEKAQIAFLTTLLIPYIALGAQFYNESIPAIPRYVKWLSQEFFESSMLAERIDCFPLGDLYYGILAFDGHFAWIFIVTIAWHTLYMLGKVKQFSHKTRQLHRVLKAVFQISKKNKLRVLTPVVFIILPVTSALVTHIIVIHNFPNIMSYWIIMPFDLVMVAVSFHATAHCLTLLATTPAFRTKLREILPCFRPRPNSDLQLSASVTASFAFA</sequence>
<dbReference type="Proteomes" id="UP000005239">
    <property type="component" value="Unassembled WGS sequence"/>
</dbReference>
<reference evidence="2" key="1">
    <citation type="journal article" date="2008" name="Nat. Genet.">
        <title>The Pristionchus pacificus genome provides a unique perspective on nematode lifestyle and parasitism.</title>
        <authorList>
            <person name="Dieterich C."/>
            <person name="Clifton S.W."/>
            <person name="Schuster L.N."/>
            <person name="Chinwalla A."/>
            <person name="Delehaunty K."/>
            <person name="Dinkelacker I."/>
            <person name="Fulton L."/>
            <person name="Fulton R."/>
            <person name="Godfrey J."/>
            <person name="Minx P."/>
            <person name="Mitreva M."/>
            <person name="Roeseler W."/>
            <person name="Tian H."/>
            <person name="Witte H."/>
            <person name="Yang S.P."/>
            <person name="Wilson R.K."/>
            <person name="Sommer R.J."/>
        </authorList>
    </citation>
    <scope>NUCLEOTIDE SEQUENCE [LARGE SCALE GENOMIC DNA]</scope>
    <source>
        <strain evidence="2">PS312</strain>
    </source>
</reference>
<accession>A0A8R1YVC8</accession>
<dbReference type="PANTHER" id="PTHR22941">
    <property type="entry name" value="SERPENTINE RECEPTOR"/>
    <property type="match status" value="1"/>
</dbReference>
<gene>
    <name evidence="1" type="primary">WBGene00274696</name>
</gene>
<dbReference type="EnsemblMetazoa" id="PPA36327.1">
    <property type="protein sequence ID" value="PPA36327.1"/>
    <property type="gene ID" value="WBGene00274696"/>
</dbReference>
<reference evidence="1" key="2">
    <citation type="submission" date="2022-06" db="UniProtKB">
        <authorList>
            <consortium name="EnsemblMetazoa"/>
        </authorList>
    </citation>
    <scope>IDENTIFICATION</scope>
    <source>
        <strain evidence="1">PS312</strain>
    </source>
</reference>
<dbReference type="PANTHER" id="PTHR22941:SF26">
    <property type="entry name" value="SERPENTINE RECEPTOR, CLASS H"/>
    <property type="match status" value="1"/>
</dbReference>